<dbReference type="InterPro" id="IPR041127">
    <property type="entry name" value="PET_hydrolase/cutinase-like"/>
</dbReference>
<keyword evidence="4" id="KW-1185">Reference proteome</keyword>
<reference evidence="3 4" key="1">
    <citation type="submission" date="2018-05" db="EMBL/GenBank/DDBJ databases">
        <title>Genomic Encyclopedia of Type Strains, Phase IV (KMG-IV): sequencing the most valuable type-strain genomes for metagenomic binning, comparative biology and taxonomic classification.</title>
        <authorList>
            <person name="Goeker M."/>
        </authorList>
    </citation>
    <scope>NUCLEOTIDE SEQUENCE [LARGE SCALE GENOMIC DNA]</scope>
    <source>
        <strain evidence="3 4">DSM 44717</strain>
    </source>
</reference>
<evidence type="ECO:0000259" key="2">
    <source>
        <dbReference type="Pfam" id="PF12740"/>
    </source>
</evidence>
<dbReference type="AlphaFoldDB" id="A0A317N6U1"/>
<sequence length="337" mass="35419">MRTSVLTAAAKVAIWTTAVTILAGALVAGPAWAQPAPTVNGDIFATAGPHPVATSVRTNPCSASIYGMIKHIGAKLLGNHDDPTCTQAFPYGLASPIGINTYHPADVAEMTTAPLVVLIPGYAADPGMYDALARHWASHGFIVTIPYDYFNSMPHVAAAGLAMAIVADRDPSSPLFGKVDLDHTILAGHSAGGQAALQGAALLPPIARAIDPTLTIRGVLAIEPGPLALGSLLTVPSLFLTGSNDFVVPDFAWVRWWQYNLTSRAPAWIANARATSHASPIDGIEHFAAAPTATAWLAYLAYDDAAARHRFLGADWTLRHDPAFLTAERNALADQLN</sequence>
<dbReference type="Proteomes" id="UP000246410">
    <property type="component" value="Unassembled WGS sequence"/>
</dbReference>
<evidence type="ECO:0000313" key="3">
    <source>
        <dbReference type="EMBL" id="PWV71026.1"/>
    </source>
</evidence>
<feature type="signal peptide" evidence="1">
    <location>
        <begin position="1"/>
        <end position="33"/>
    </location>
</feature>
<dbReference type="Gene3D" id="3.40.50.1820">
    <property type="entry name" value="alpha/beta hydrolase"/>
    <property type="match status" value="1"/>
</dbReference>
<organism evidence="3 4">
    <name type="scientific">Nocardia neocaledoniensis</name>
    <dbReference type="NCBI Taxonomy" id="236511"/>
    <lineage>
        <taxon>Bacteria</taxon>
        <taxon>Bacillati</taxon>
        <taxon>Actinomycetota</taxon>
        <taxon>Actinomycetes</taxon>
        <taxon>Mycobacteriales</taxon>
        <taxon>Nocardiaceae</taxon>
        <taxon>Nocardia</taxon>
    </lineage>
</organism>
<proteinExistence type="predicted"/>
<dbReference type="Pfam" id="PF12740">
    <property type="entry name" value="PETase"/>
    <property type="match status" value="1"/>
</dbReference>
<evidence type="ECO:0000313" key="4">
    <source>
        <dbReference type="Proteomes" id="UP000246410"/>
    </source>
</evidence>
<dbReference type="RefSeq" id="WP_167456399.1">
    <property type="nucleotide sequence ID" value="NZ_QGTL01000011.1"/>
</dbReference>
<gene>
    <name evidence="3" type="ORF">DFR69_11115</name>
</gene>
<name>A0A317N6U1_9NOCA</name>
<evidence type="ECO:0000256" key="1">
    <source>
        <dbReference type="SAM" id="SignalP"/>
    </source>
</evidence>
<keyword evidence="1" id="KW-0732">Signal</keyword>
<dbReference type="SUPFAM" id="SSF53474">
    <property type="entry name" value="alpha/beta-Hydrolases"/>
    <property type="match status" value="1"/>
</dbReference>
<dbReference type="PANTHER" id="PTHR33428:SF14">
    <property type="entry name" value="CARBOXYLESTERASE TYPE B DOMAIN-CONTAINING PROTEIN"/>
    <property type="match status" value="1"/>
</dbReference>
<comment type="caution">
    <text evidence="3">The sequence shown here is derived from an EMBL/GenBank/DDBJ whole genome shotgun (WGS) entry which is preliminary data.</text>
</comment>
<dbReference type="PANTHER" id="PTHR33428">
    <property type="entry name" value="CHLOROPHYLLASE-2, CHLOROPLASTIC"/>
    <property type="match status" value="1"/>
</dbReference>
<feature type="chain" id="PRO_5016411492" evidence="1">
    <location>
        <begin position="34"/>
        <end position="337"/>
    </location>
</feature>
<feature type="domain" description="PET hydrolase/cutinase-like" evidence="2">
    <location>
        <begin position="100"/>
        <end position="301"/>
    </location>
</feature>
<dbReference type="InterPro" id="IPR029058">
    <property type="entry name" value="AB_hydrolase_fold"/>
</dbReference>
<dbReference type="EMBL" id="QGTL01000011">
    <property type="protein sequence ID" value="PWV71026.1"/>
    <property type="molecule type" value="Genomic_DNA"/>
</dbReference>
<protein>
    <submittedName>
        <fullName evidence="3">Chlorophyllase-like protein</fullName>
    </submittedName>
</protein>
<accession>A0A317N6U1</accession>